<keyword evidence="1" id="KW-1133">Transmembrane helix</keyword>
<gene>
    <name evidence="2" type="ORF">Pan14r_18500</name>
</gene>
<name>A0A5C5Y895_9PLAN</name>
<keyword evidence="1" id="KW-0472">Membrane</keyword>
<keyword evidence="1" id="KW-0812">Transmembrane</keyword>
<evidence type="ECO:0000256" key="1">
    <source>
        <dbReference type="SAM" id="Phobius"/>
    </source>
</evidence>
<reference evidence="2 3" key="1">
    <citation type="submission" date="2019-02" db="EMBL/GenBank/DDBJ databases">
        <title>Deep-cultivation of Planctomycetes and their phenomic and genomic characterization uncovers novel biology.</title>
        <authorList>
            <person name="Wiegand S."/>
            <person name="Jogler M."/>
            <person name="Boedeker C."/>
            <person name="Pinto D."/>
            <person name="Vollmers J."/>
            <person name="Rivas-Marin E."/>
            <person name="Kohn T."/>
            <person name="Peeters S.H."/>
            <person name="Heuer A."/>
            <person name="Rast P."/>
            <person name="Oberbeckmann S."/>
            <person name="Bunk B."/>
            <person name="Jeske O."/>
            <person name="Meyerdierks A."/>
            <person name="Storesund J.E."/>
            <person name="Kallscheuer N."/>
            <person name="Luecker S."/>
            <person name="Lage O.M."/>
            <person name="Pohl T."/>
            <person name="Merkel B.J."/>
            <person name="Hornburger P."/>
            <person name="Mueller R.-W."/>
            <person name="Bruemmer F."/>
            <person name="Labrenz M."/>
            <person name="Spormann A.M."/>
            <person name="Op Den Camp H."/>
            <person name="Overmann J."/>
            <person name="Amann R."/>
            <person name="Jetten M.S.M."/>
            <person name="Mascher T."/>
            <person name="Medema M.H."/>
            <person name="Devos D.P."/>
            <person name="Kaster A.-K."/>
            <person name="Ovreas L."/>
            <person name="Rohde M."/>
            <person name="Galperin M.Y."/>
            <person name="Jogler C."/>
        </authorList>
    </citation>
    <scope>NUCLEOTIDE SEQUENCE [LARGE SCALE GENOMIC DNA]</scope>
    <source>
        <strain evidence="2 3">Pan14r</strain>
    </source>
</reference>
<proteinExistence type="predicted"/>
<dbReference type="Proteomes" id="UP000317238">
    <property type="component" value="Unassembled WGS sequence"/>
</dbReference>
<keyword evidence="3" id="KW-1185">Reference proteome</keyword>
<accession>A0A5C5Y895</accession>
<feature type="transmembrane region" description="Helical" evidence="1">
    <location>
        <begin position="52"/>
        <end position="71"/>
    </location>
</feature>
<dbReference type="AlphaFoldDB" id="A0A5C5Y895"/>
<dbReference type="RefSeq" id="WP_145299548.1">
    <property type="nucleotide sequence ID" value="NZ_CP036319.1"/>
</dbReference>
<sequence length="123" mass="14103">MLTKCDHDALEPPSVERLIDQAGRGVRVNETLRLRTIDEARRRDQERSLRQSLAATVLFVFVVLSAVTFSFELMRQDFLKHPSDSTGVVIPTHNHEATVSPWKLVDAVDHWRRSQAQQWNGGR</sequence>
<organism evidence="2 3">
    <name type="scientific">Crateriforma conspicua</name>
    <dbReference type="NCBI Taxonomy" id="2527996"/>
    <lineage>
        <taxon>Bacteria</taxon>
        <taxon>Pseudomonadati</taxon>
        <taxon>Planctomycetota</taxon>
        <taxon>Planctomycetia</taxon>
        <taxon>Planctomycetales</taxon>
        <taxon>Planctomycetaceae</taxon>
        <taxon>Crateriforma</taxon>
    </lineage>
</organism>
<dbReference type="OrthoDB" id="9906225at2"/>
<evidence type="ECO:0000313" key="3">
    <source>
        <dbReference type="Proteomes" id="UP000317238"/>
    </source>
</evidence>
<comment type="caution">
    <text evidence="2">The sequence shown here is derived from an EMBL/GenBank/DDBJ whole genome shotgun (WGS) entry which is preliminary data.</text>
</comment>
<dbReference type="EMBL" id="SJPL01000001">
    <property type="protein sequence ID" value="TWT69562.1"/>
    <property type="molecule type" value="Genomic_DNA"/>
</dbReference>
<evidence type="ECO:0000313" key="2">
    <source>
        <dbReference type="EMBL" id="TWT69562.1"/>
    </source>
</evidence>
<protein>
    <submittedName>
        <fullName evidence="2">Uncharacterized protein</fullName>
    </submittedName>
</protein>